<proteinExistence type="inferred from homology"/>
<sequence>MENVTTAKVKLPSGPSMPRVGLGVWQMPRGVTREAVLSALHAGYRHIDTARIYGNEAEVGAAVRESGIPREEIFVTTKLWNDDQGYDSALRAFDASMKRLGLDHVDLYLIHWPVQHKRRESWQALEKLRASGRARSIGVSNFMVSHLEELLADADERPDVNQIEIHPFLQQRDPRAFCQKHGIVVQAYSPLVRGHRMDHPEIRKVAQRVKRTPAQVLLRWGLQHDLVVLPKSSDPGRQKENAAVFDFTLDADAMSSLDALEDGRTTGWDPRTQR</sequence>
<dbReference type="EMBL" id="CP089983">
    <property type="protein sequence ID" value="WXB05807.1"/>
    <property type="molecule type" value="Genomic_DNA"/>
</dbReference>
<keyword evidence="6" id="KW-1185">Reference proteome</keyword>
<gene>
    <name evidence="5" type="ORF">LVJ94_00830</name>
</gene>
<evidence type="ECO:0000256" key="2">
    <source>
        <dbReference type="ARBA" id="ARBA00022857"/>
    </source>
</evidence>
<dbReference type="PROSITE" id="PS00063">
    <property type="entry name" value="ALDOKETO_REDUCTASE_3"/>
    <property type="match status" value="1"/>
</dbReference>
<dbReference type="InterPro" id="IPR018170">
    <property type="entry name" value="Aldo/ket_reductase_CS"/>
</dbReference>
<dbReference type="RefSeq" id="WP_394835455.1">
    <property type="nucleotide sequence ID" value="NZ_CP089929.1"/>
</dbReference>
<evidence type="ECO:0000256" key="3">
    <source>
        <dbReference type="ARBA" id="ARBA00023002"/>
    </source>
</evidence>
<dbReference type="PROSITE" id="PS00062">
    <property type="entry name" value="ALDOKETO_REDUCTASE_2"/>
    <property type="match status" value="1"/>
</dbReference>
<comment type="similarity">
    <text evidence="1">Belongs to the aldo/keto reductase family.</text>
</comment>
<dbReference type="Gene3D" id="3.20.20.100">
    <property type="entry name" value="NADP-dependent oxidoreductase domain"/>
    <property type="match status" value="1"/>
</dbReference>
<name>A0ABZ2L4Y5_9BACT</name>
<dbReference type="Pfam" id="PF00248">
    <property type="entry name" value="Aldo_ket_red"/>
    <property type="match status" value="1"/>
</dbReference>
<dbReference type="CDD" id="cd19071">
    <property type="entry name" value="AKR_AKR1-5-like"/>
    <property type="match status" value="1"/>
</dbReference>
<evidence type="ECO:0000313" key="5">
    <source>
        <dbReference type="EMBL" id="WXB05807.1"/>
    </source>
</evidence>
<feature type="domain" description="NADP-dependent oxidoreductase" evidence="4">
    <location>
        <begin position="21"/>
        <end position="261"/>
    </location>
</feature>
<dbReference type="InterPro" id="IPR036812">
    <property type="entry name" value="NAD(P)_OxRdtase_dom_sf"/>
</dbReference>
<reference evidence="5" key="1">
    <citation type="submission" date="2021-12" db="EMBL/GenBank/DDBJ databases">
        <title>Discovery of the Pendulisporaceae a myxobacterial family with distinct sporulation behavior and unique specialized metabolism.</title>
        <authorList>
            <person name="Garcia R."/>
            <person name="Popoff A."/>
            <person name="Bader C.D."/>
            <person name="Loehr J."/>
            <person name="Walesch S."/>
            <person name="Walt C."/>
            <person name="Boldt J."/>
            <person name="Bunk B."/>
            <person name="Haeckl F.J.F.P.J."/>
            <person name="Gunesch A.P."/>
            <person name="Birkelbach J."/>
            <person name="Nuebel U."/>
            <person name="Pietschmann T."/>
            <person name="Bach T."/>
            <person name="Mueller R."/>
        </authorList>
    </citation>
    <scope>NUCLEOTIDE SEQUENCE</scope>
    <source>
        <strain evidence="5">MSr11367</strain>
    </source>
</reference>
<dbReference type="PANTHER" id="PTHR43827">
    <property type="entry name" value="2,5-DIKETO-D-GLUCONIC ACID REDUCTASE"/>
    <property type="match status" value="1"/>
</dbReference>
<organism evidence="5 6">
    <name type="scientific">Pendulispora rubella</name>
    <dbReference type="NCBI Taxonomy" id="2741070"/>
    <lineage>
        <taxon>Bacteria</taxon>
        <taxon>Pseudomonadati</taxon>
        <taxon>Myxococcota</taxon>
        <taxon>Myxococcia</taxon>
        <taxon>Myxococcales</taxon>
        <taxon>Sorangiineae</taxon>
        <taxon>Pendulisporaceae</taxon>
        <taxon>Pendulispora</taxon>
    </lineage>
</organism>
<dbReference type="PRINTS" id="PR00069">
    <property type="entry name" value="ALDKETRDTASE"/>
</dbReference>
<keyword evidence="3" id="KW-0560">Oxidoreductase</keyword>
<protein>
    <submittedName>
        <fullName evidence="5">Aldo/keto reductase</fullName>
    </submittedName>
</protein>
<evidence type="ECO:0000313" key="6">
    <source>
        <dbReference type="Proteomes" id="UP001374803"/>
    </source>
</evidence>
<dbReference type="PANTHER" id="PTHR43827:SF3">
    <property type="entry name" value="NADP-DEPENDENT OXIDOREDUCTASE DOMAIN-CONTAINING PROTEIN"/>
    <property type="match status" value="1"/>
</dbReference>
<dbReference type="Proteomes" id="UP001374803">
    <property type="component" value="Chromosome"/>
</dbReference>
<dbReference type="SUPFAM" id="SSF51430">
    <property type="entry name" value="NAD(P)-linked oxidoreductase"/>
    <property type="match status" value="1"/>
</dbReference>
<dbReference type="InterPro" id="IPR023210">
    <property type="entry name" value="NADP_OxRdtase_dom"/>
</dbReference>
<dbReference type="PIRSF" id="PIRSF000097">
    <property type="entry name" value="AKR"/>
    <property type="match status" value="1"/>
</dbReference>
<keyword evidence="2" id="KW-0521">NADP</keyword>
<evidence type="ECO:0000256" key="1">
    <source>
        <dbReference type="ARBA" id="ARBA00007905"/>
    </source>
</evidence>
<evidence type="ECO:0000259" key="4">
    <source>
        <dbReference type="Pfam" id="PF00248"/>
    </source>
</evidence>
<dbReference type="PROSITE" id="PS00798">
    <property type="entry name" value="ALDOKETO_REDUCTASE_1"/>
    <property type="match status" value="1"/>
</dbReference>
<accession>A0ABZ2L4Y5</accession>
<dbReference type="InterPro" id="IPR020471">
    <property type="entry name" value="AKR"/>
</dbReference>